<evidence type="ECO:0000313" key="1">
    <source>
        <dbReference type="EMBL" id="MBB5723965.1"/>
    </source>
</evidence>
<dbReference type="Gene3D" id="3.40.50.300">
    <property type="entry name" value="P-loop containing nucleotide triphosphate hydrolases"/>
    <property type="match status" value="1"/>
</dbReference>
<protein>
    <submittedName>
        <fullName evidence="1">Protein ImuA</fullName>
    </submittedName>
</protein>
<organism evidence="1 2">
    <name type="scientific">Yoonia ponticola</name>
    <dbReference type="NCBI Taxonomy" id="1524255"/>
    <lineage>
        <taxon>Bacteria</taxon>
        <taxon>Pseudomonadati</taxon>
        <taxon>Pseudomonadota</taxon>
        <taxon>Alphaproteobacteria</taxon>
        <taxon>Rhodobacterales</taxon>
        <taxon>Paracoccaceae</taxon>
        <taxon>Yoonia</taxon>
    </lineage>
</organism>
<evidence type="ECO:0000313" key="2">
    <source>
        <dbReference type="Proteomes" id="UP000535415"/>
    </source>
</evidence>
<dbReference type="Proteomes" id="UP000535415">
    <property type="component" value="Unassembled WGS sequence"/>
</dbReference>
<comment type="caution">
    <text evidence="1">The sequence shown here is derived from an EMBL/GenBank/DDBJ whole genome shotgun (WGS) entry which is preliminary data.</text>
</comment>
<dbReference type="SUPFAM" id="SSF52540">
    <property type="entry name" value="P-loop containing nucleoside triphosphate hydrolases"/>
    <property type="match status" value="1"/>
</dbReference>
<dbReference type="RefSeq" id="WP_183531071.1">
    <property type="nucleotide sequence ID" value="NZ_JACIJM010000017.1"/>
</dbReference>
<reference evidence="1 2" key="1">
    <citation type="submission" date="2020-08" db="EMBL/GenBank/DDBJ databases">
        <title>Genomic Encyclopedia of Type Strains, Phase IV (KMG-IV): sequencing the most valuable type-strain genomes for metagenomic binning, comparative biology and taxonomic classification.</title>
        <authorList>
            <person name="Goeker M."/>
        </authorList>
    </citation>
    <scope>NUCLEOTIDE SEQUENCE [LARGE SCALE GENOMIC DNA]</scope>
    <source>
        <strain evidence="1 2">DSM 101064</strain>
    </source>
</reference>
<accession>A0A7W9BNY3</accession>
<name>A0A7W9BNY3_9RHOB</name>
<dbReference type="AlphaFoldDB" id="A0A7W9BNY3"/>
<sequence length="193" mass="21029">MASDFHIHFPLRPNRVHEACGPSALGFAFAVAGQRRGTVLWVTEAWHADQINPAGFAPYFDPRNLLIAKGKDQTDVLATAEEALRSGAIALTVITVTKPIGLTEGRRLQLAAESGKSMGLCLVPDGMGSNAAETRWHCEPIFDAADSTLQRWEIIKNKSGTLATWIVRWNVEARRITVVSETGERPVSQVAPD</sequence>
<dbReference type="InterPro" id="IPR027417">
    <property type="entry name" value="P-loop_NTPase"/>
</dbReference>
<dbReference type="EMBL" id="JACIJM010000017">
    <property type="protein sequence ID" value="MBB5723965.1"/>
    <property type="molecule type" value="Genomic_DNA"/>
</dbReference>
<gene>
    <name evidence="1" type="ORF">FHS72_003612</name>
</gene>
<keyword evidence="2" id="KW-1185">Reference proteome</keyword>
<proteinExistence type="predicted"/>